<dbReference type="AlphaFoldDB" id="A0AAD4L831"/>
<feature type="transmembrane region" description="Helical" evidence="8">
    <location>
        <begin position="15"/>
        <end position="34"/>
    </location>
</feature>
<dbReference type="PANTHER" id="PTHR31595:SF57">
    <property type="entry name" value="OS04G0481900 PROTEIN"/>
    <property type="match status" value="1"/>
</dbReference>
<evidence type="ECO:0000256" key="2">
    <source>
        <dbReference type="ARBA" id="ARBA00005179"/>
    </source>
</evidence>
<keyword evidence="5 8" id="KW-0812">Transmembrane</keyword>
<dbReference type="GO" id="GO:0006629">
    <property type="term" value="P:lipid metabolic process"/>
    <property type="evidence" value="ECO:0007669"/>
    <property type="project" value="InterPro"/>
</dbReference>
<comment type="caution">
    <text evidence="10">The sequence shown here is derived from an EMBL/GenBank/DDBJ whole genome shotgun (WGS) entry which is preliminary data.</text>
</comment>
<dbReference type="InterPro" id="IPR044851">
    <property type="entry name" value="Wax_synthase"/>
</dbReference>
<sequence length="437" mass="48472">MDNFLPDPSLRQPSAFALLPLCLTYYALGVLAILPNTFFFRLLLQPALLWQAWWCATNVDVSEWLAQSLGLQNSDSTRIWNFPFVMGMFCLGLRSFEWTFVIKEPLRRYELTTDQGAPTGSKKPLSISSVLLDGLDLFFNQRGIGWSWSSQPFPQWTTAPPSLPSLFASFLFRVTMFDASQYLIQLACPAVSSSPNGGSIFDPNLNLLPRIASAAFASICGGFWTYLLLDMVYNMTALIGRVVCRQPASHWPPISHRPWLSTSLHEFWSYRWHQLFRHVFVTFGARPGGALLGRPGALIGAFVVSAVMHFTGVWGLGSGAEFGTAGGFFLLMGLGVAMEVGFKKVTGMRVGGFFGWLWTMLWVLVWGMLMIDAWARHGMLASGMFPTQIRPGKPPVDAVVGLLNVMANRWDVGLGKLNESALQSMIDLSSTTFFDSS</sequence>
<evidence type="ECO:0000256" key="5">
    <source>
        <dbReference type="ARBA" id="ARBA00022692"/>
    </source>
</evidence>
<dbReference type="Proteomes" id="UP001201163">
    <property type="component" value="Unassembled WGS sequence"/>
</dbReference>
<comment type="similarity">
    <text evidence="3">Belongs to the wax synthase family.</text>
</comment>
<organism evidence="10 11">
    <name type="scientific">Lactarius akahatsu</name>
    <dbReference type="NCBI Taxonomy" id="416441"/>
    <lineage>
        <taxon>Eukaryota</taxon>
        <taxon>Fungi</taxon>
        <taxon>Dikarya</taxon>
        <taxon>Basidiomycota</taxon>
        <taxon>Agaricomycotina</taxon>
        <taxon>Agaricomycetes</taxon>
        <taxon>Russulales</taxon>
        <taxon>Russulaceae</taxon>
        <taxon>Lactarius</taxon>
    </lineage>
</organism>
<comment type="subcellular location">
    <subcellularLocation>
        <location evidence="1">Membrane</location>
        <topology evidence="1">Multi-pass membrane protein</topology>
    </subcellularLocation>
</comment>
<dbReference type="GO" id="GO:0008374">
    <property type="term" value="F:O-acyltransferase activity"/>
    <property type="evidence" value="ECO:0007669"/>
    <property type="project" value="InterPro"/>
</dbReference>
<dbReference type="GO" id="GO:0016020">
    <property type="term" value="C:membrane"/>
    <property type="evidence" value="ECO:0007669"/>
    <property type="project" value="UniProtKB-SubCell"/>
</dbReference>
<evidence type="ECO:0000259" key="9">
    <source>
        <dbReference type="Pfam" id="PF13813"/>
    </source>
</evidence>
<keyword evidence="6 8" id="KW-1133">Transmembrane helix</keyword>
<feature type="transmembrane region" description="Helical" evidence="8">
    <location>
        <begin position="211"/>
        <end position="229"/>
    </location>
</feature>
<feature type="transmembrane region" description="Helical" evidence="8">
    <location>
        <begin position="354"/>
        <end position="375"/>
    </location>
</feature>
<evidence type="ECO:0000256" key="7">
    <source>
        <dbReference type="ARBA" id="ARBA00023136"/>
    </source>
</evidence>
<evidence type="ECO:0000256" key="8">
    <source>
        <dbReference type="SAM" id="Phobius"/>
    </source>
</evidence>
<dbReference type="PANTHER" id="PTHR31595">
    <property type="entry name" value="LONG-CHAIN-ALCOHOL O-FATTY-ACYLTRANSFERASE 3-RELATED"/>
    <property type="match status" value="1"/>
</dbReference>
<evidence type="ECO:0000256" key="4">
    <source>
        <dbReference type="ARBA" id="ARBA00022679"/>
    </source>
</evidence>
<evidence type="ECO:0000256" key="3">
    <source>
        <dbReference type="ARBA" id="ARBA00007282"/>
    </source>
</evidence>
<evidence type="ECO:0000256" key="6">
    <source>
        <dbReference type="ARBA" id="ARBA00022989"/>
    </source>
</evidence>
<reference evidence="10" key="1">
    <citation type="submission" date="2022-01" db="EMBL/GenBank/DDBJ databases">
        <title>Comparative genomics reveals a dynamic genome evolution in the ectomycorrhizal milk-cap (Lactarius) mushrooms.</title>
        <authorList>
            <consortium name="DOE Joint Genome Institute"/>
            <person name="Lebreton A."/>
            <person name="Tang N."/>
            <person name="Kuo A."/>
            <person name="LaButti K."/>
            <person name="Drula E."/>
            <person name="Barry K."/>
            <person name="Clum A."/>
            <person name="Lipzen A."/>
            <person name="Mousain D."/>
            <person name="Ng V."/>
            <person name="Wang R."/>
            <person name="Wang X."/>
            <person name="Dai Y."/>
            <person name="Henrissat B."/>
            <person name="Grigoriev I.V."/>
            <person name="Guerin-Laguette A."/>
            <person name="Yu F."/>
            <person name="Martin F.M."/>
        </authorList>
    </citation>
    <scope>NUCLEOTIDE SEQUENCE</scope>
    <source>
        <strain evidence="10">QP</strain>
    </source>
</reference>
<feature type="transmembrane region" description="Helical" evidence="8">
    <location>
        <begin position="79"/>
        <end position="96"/>
    </location>
</feature>
<keyword evidence="11" id="KW-1185">Reference proteome</keyword>
<dbReference type="InterPro" id="IPR032805">
    <property type="entry name" value="Wax_synthase_dom"/>
</dbReference>
<feature type="transmembrane region" description="Helical" evidence="8">
    <location>
        <begin position="322"/>
        <end position="342"/>
    </location>
</feature>
<comment type="pathway">
    <text evidence="2">Secondary metabolite biosynthesis.</text>
</comment>
<keyword evidence="4" id="KW-0808">Transferase</keyword>
<protein>
    <recommendedName>
        <fullName evidence="9">Wax synthase domain-containing protein</fullName>
    </recommendedName>
</protein>
<gene>
    <name evidence="10" type="ORF">EDB92DRAFT_1804839</name>
</gene>
<proteinExistence type="inferred from homology"/>
<evidence type="ECO:0000313" key="11">
    <source>
        <dbReference type="Proteomes" id="UP001201163"/>
    </source>
</evidence>
<evidence type="ECO:0000313" key="10">
    <source>
        <dbReference type="EMBL" id="KAH8982091.1"/>
    </source>
</evidence>
<accession>A0AAD4L831</accession>
<feature type="domain" description="Wax synthase" evidence="9">
    <location>
        <begin position="251"/>
        <end position="330"/>
    </location>
</feature>
<keyword evidence="7 8" id="KW-0472">Membrane</keyword>
<name>A0AAD4L831_9AGAM</name>
<dbReference type="EMBL" id="JAKELL010000105">
    <property type="protein sequence ID" value="KAH8982091.1"/>
    <property type="molecule type" value="Genomic_DNA"/>
</dbReference>
<dbReference type="Pfam" id="PF13813">
    <property type="entry name" value="MBOAT_2"/>
    <property type="match status" value="1"/>
</dbReference>
<evidence type="ECO:0000256" key="1">
    <source>
        <dbReference type="ARBA" id="ARBA00004141"/>
    </source>
</evidence>
<feature type="transmembrane region" description="Helical" evidence="8">
    <location>
        <begin position="296"/>
        <end position="316"/>
    </location>
</feature>